<dbReference type="GO" id="GO:0005783">
    <property type="term" value="C:endoplasmic reticulum"/>
    <property type="evidence" value="ECO:0007669"/>
    <property type="project" value="UniProtKB-ARBA"/>
</dbReference>
<evidence type="ECO:0000259" key="16">
    <source>
        <dbReference type="PROSITE" id="PS50222"/>
    </source>
</evidence>
<evidence type="ECO:0000256" key="8">
    <source>
        <dbReference type="ARBA" id="ARBA00023157"/>
    </source>
</evidence>
<evidence type="ECO:0000256" key="14">
    <source>
        <dbReference type="SAM" id="SignalP"/>
    </source>
</evidence>
<feature type="domain" description="EF-hand" evidence="16">
    <location>
        <begin position="134"/>
        <end position="169"/>
    </location>
</feature>
<name>A0A3P9I648_ORYLA</name>
<dbReference type="InterPro" id="IPR011992">
    <property type="entry name" value="EF-hand-dom_pair"/>
</dbReference>
<evidence type="ECO:0000256" key="3">
    <source>
        <dbReference type="ARBA" id="ARBA00022729"/>
    </source>
</evidence>
<dbReference type="PANTHER" id="PTHR46222:SF1">
    <property type="entry name" value="PEPTIDYL-PROLYL CIS-TRANS ISOMERASE FKBP14"/>
    <property type="match status" value="1"/>
</dbReference>
<evidence type="ECO:0000259" key="15">
    <source>
        <dbReference type="PROSITE" id="PS50059"/>
    </source>
</evidence>
<evidence type="ECO:0000256" key="13">
    <source>
        <dbReference type="PROSITE-ProRule" id="PRU00277"/>
    </source>
</evidence>
<dbReference type="PROSITE" id="PS50222">
    <property type="entry name" value="EF_HAND_2"/>
    <property type="match status" value="2"/>
</dbReference>
<dbReference type="InterPro" id="IPR052273">
    <property type="entry name" value="PPIase_FKBP"/>
</dbReference>
<keyword evidence="8" id="KW-1015">Disulfide bond</keyword>
<dbReference type="InterPro" id="IPR018247">
    <property type="entry name" value="EF_Hand_1_Ca_BS"/>
</dbReference>
<evidence type="ECO:0000256" key="4">
    <source>
        <dbReference type="ARBA" id="ARBA00022737"/>
    </source>
</evidence>
<evidence type="ECO:0000256" key="6">
    <source>
        <dbReference type="ARBA" id="ARBA00022837"/>
    </source>
</evidence>
<evidence type="ECO:0000256" key="2">
    <source>
        <dbReference type="ARBA" id="ARBA00022723"/>
    </source>
</evidence>
<dbReference type="Pfam" id="PF00254">
    <property type="entry name" value="FKBP_C"/>
    <property type="match status" value="1"/>
</dbReference>
<evidence type="ECO:0000256" key="11">
    <source>
        <dbReference type="ARBA" id="ARBA00059888"/>
    </source>
</evidence>
<dbReference type="EC" id="5.2.1.8" evidence="13"/>
<reference evidence="17" key="3">
    <citation type="submission" date="2025-08" db="UniProtKB">
        <authorList>
            <consortium name="Ensembl"/>
        </authorList>
    </citation>
    <scope>IDENTIFICATION</scope>
    <source>
        <strain evidence="17">HSOK</strain>
    </source>
</reference>
<keyword evidence="6" id="KW-0106">Calcium</keyword>
<dbReference type="PANTHER" id="PTHR46222">
    <property type="entry name" value="PEPTIDYL-PROLYL CIS-TRANS ISOMERASE FKBP7/14"/>
    <property type="match status" value="1"/>
</dbReference>
<comment type="function">
    <text evidence="11">PPIase which accelerates the folding of proteins during protein synthesis. Has a preference for substrates containing 4-hydroxylproline modifications, including type III collagen. May also target type VI and type X collagens.</text>
</comment>
<keyword evidence="5" id="KW-0256">Endoplasmic reticulum</keyword>
<keyword evidence="3 14" id="KW-0732">Signal</keyword>
<evidence type="ECO:0000256" key="1">
    <source>
        <dbReference type="ARBA" id="ARBA00000971"/>
    </source>
</evidence>
<reference key="1">
    <citation type="journal article" date="2007" name="Nature">
        <title>The medaka draft genome and insights into vertebrate genome evolution.</title>
        <authorList>
            <person name="Kasahara M."/>
            <person name="Naruse K."/>
            <person name="Sasaki S."/>
            <person name="Nakatani Y."/>
            <person name="Qu W."/>
            <person name="Ahsan B."/>
            <person name="Yamada T."/>
            <person name="Nagayasu Y."/>
            <person name="Doi K."/>
            <person name="Kasai Y."/>
            <person name="Jindo T."/>
            <person name="Kobayashi D."/>
            <person name="Shimada A."/>
            <person name="Toyoda A."/>
            <person name="Kuroki Y."/>
            <person name="Fujiyama A."/>
            <person name="Sasaki T."/>
            <person name="Shimizu A."/>
            <person name="Asakawa S."/>
            <person name="Shimizu N."/>
            <person name="Hashimoto S."/>
            <person name="Yang J."/>
            <person name="Lee Y."/>
            <person name="Matsushima K."/>
            <person name="Sugano S."/>
            <person name="Sakaizumi M."/>
            <person name="Narita T."/>
            <person name="Ohishi K."/>
            <person name="Haga S."/>
            <person name="Ohta F."/>
            <person name="Nomoto H."/>
            <person name="Nogata K."/>
            <person name="Morishita T."/>
            <person name="Endo T."/>
            <person name="Shin-I T."/>
            <person name="Takeda H."/>
            <person name="Morishita S."/>
            <person name="Kohara Y."/>
        </authorList>
    </citation>
    <scope>NUCLEOTIDE SEQUENCE [LARGE SCALE GENOMIC DNA]</scope>
    <source>
        <strain>Hd-rR</strain>
    </source>
</reference>
<feature type="domain" description="EF-hand" evidence="16">
    <location>
        <begin position="178"/>
        <end position="210"/>
    </location>
</feature>
<dbReference type="GO" id="GO:0003755">
    <property type="term" value="F:peptidyl-prolyl cis-trans isomerase activity"/>
    <property type="evidence" value="ECO:0007669"/>
    <property type="project" value="UniProtKB-KW"/>
</dbReference>
<comment type="catalytic activity">
    <reaction evidence="1 13">
        <text>[protein]-peptidylproline (omega=180) = [protein]-peptidylproline (omega=0)</text>
        <dbReference type="Rhea" id="RHEA:16237"/>
        <dbReference type="Rhea" id="RHEA-COMP:10747"/>
        <dbReference type="Rhea" id="RHEA-COMP:10748"/>
        <dbReference type="ChEBI" id="CHEBI:83833"/>
        <dbReference type="ChEBI" id="CHEBI:83834"/>
        <dbReference type="EC" id="5.2.1.8"/>
    </reaction>
</comment>
<evidence type="ECO:0000313" key="18">
    <source>
        <dbReference type="Proteomes" id="UP000265200"/>
    </source>
</evidence>
<evidence type="ECO:0000256" key="7">
    <source>
        <dbReference type="ARBA" id="ARBA00023110"/>
    </source>
</evidence>
<accession>A0A3P9I648</accession>
<dbReference type="PROSITE" id="PS50059">
    <property type="entry name" value="FKBP_PPIASE"/>
    <property type="match status" value="1"/>
</dbReference>
<dbReference type="Proteomes" id="UP000265200">
    <property type="component" value="Chromosome 11"/>
</dbReference>
<dbReference type="AlphaFoldDB" id="A0A3P9I648"/>
<dbReference type="SUPFAM" id="SSF47473">
    <property type="entry name" value="EF-hand"/>
    <property type="match status" value="1"/>
</dbReference>
<keyword evidence="7 13" id="KW-0697">Rotamase</keyword>
<dbReference type="Gene3D" id="1.10.238.10">
    <property type="entry name" value="EF-hand"/>
    <property type="match status" value="1"/>
</dbReference>
<proteinExistence type="predicted"/>
<keyword evidence="10 13" id="KW-0413">Isomerase</keyword>
<dbReference type="Gene3D" id="3.10.50.40">
    <property type="match status" value="1"/>
</dbReference>
<feature type="domain" description="PPIase FKBP-type" evidence="15">
    <location>
        <begin position="45"/>
        <end position="134"/>
    </location>
</feature>
<evidence type="ECO:0000256" key="9">
    <source>
        <dbReference type="ARBA" id="ARBA00023180"/>
    </source>
</evidence>
<evidence type="ECO:0000256" key="12">
    <source>
        <dbReference type="ARBA" id="ARBA00063812"/>
    </source>
</evidence>
<evidence type="ECO:0000313" key="17">
    <source>
        <dbReference type="Ensembl" id="ENSORLP00015015375.1"/>
    </source>
</evidence>
<keyword evidence="4" id="KW-0677">Repeat</keyword>
<feature type="signal peptide" evidence="14">
    <location>
        <begin position="1"/>
        <end position="19"/>
    </location>
</feature>
<reference evidence="17 18" key="2">
    <citation type="submission" date="2017-04" db="EMBL/GenBank/DDBJ databases">
        <title>CpG methylation of centromeres and impact of large insertions on vertebrate speciation.</title>
        <authorList>
            <person name="Ichikawa K."/>
            <person name="Yoshimura J."/>
            <person name="Morishita S."/>
        </authorList>
    </citation>
    <scope>NUCLEOTIDE SEQUENCE</scope>
    <source>
        <strain evidence="17 18">HSOK</strain>
    </source>
</reference>
<evidence type="ECO:0000256" key="5">
    <source>
        <dbReference type="ARBA" id="ARBA00022824"/>
    </source>
</evidence>
<dbReference type="SUPFAM" id="SSF54534">
    <property type="entry name" value="FKBP-like"/>
    <property type="match status" value="1"/>
</dbReference>
<evidence type="ECO:0000256" key="10">
    <source>
        <dbReference type="ARBA" id="ARBA00023235"/>
    </source>
</evidence>
<dbReference type="InterPro" id="IPR002048">
    <property type="entry name" value="EF_hand_dom"/>
</dbReference>
<dbReference type="GO" id="GO:0005509">
    <property type="term" value="F:calcium ion binding"/>
    <property type="evidence" value="ECO:0007669"/>
    <property type="project" value="InterPro"/>
</dbReference>
<dbReference type="FunFam" id="1.10.238.10:FF:000118">
    <property type="entry name" value="Peptidylprolyl isomerase"/>
    <property type="match status" value="1"/>
</dbReference>
<comment type="subunit">
    <text evidence="12">Monomer. Homodimer. Interacts with type III, type IV and type X collagens.</text>
</comment>
<feature type="chain" id="PRO_5018158592" description="peptidylprolyl isomerase" evidence="14">
    <location>
        <begin position="20"/>
        <end position="210"/>
    </location>
</feature>
<dbReference type="PROSITE" id="PS00018">
    <property type="entry name" value="EF_HAND_1"/>
    <property type="match status" value="1"/>
</dbReference>
<keyword evidence="2" id="KW-0479">Metal-binding</keyword>
<dbReference type="InterPro" id="IPR001179">
    <property type="entry name" value="PPIase_FKBP_dom"/>
</dbReference>
<dbReference type="FunFam" id="3.10.50.40:FF:000006">
    <property type="entry name" value="Peptidyl-prolyl cis-trans isomerase"/>
    <property type="match status" value="1"/>
</dbReference>
<dbReference type="InterPro" id="IPR046357">
    <property type="entry name" value="PPIase_dom_sf"/>
</dbReference>
<organism evidence="17 18">
    <name type="scientific">Oryzias latipes</name>
    <name type="common">Japanese rice fish</name>
    <name type="synonym">Japanese killifish</name>
    <dbReference type="NCBI Taxonomy" id="8090"/>
    <lineage>
        <taxon>Eukaryota</taxon>
        <taxon>Metazoa</taxon>
        <taxon>Chordata</taxon>
        <taxon>Craniata</taxon>
        <taxon>Vertebrata</taxon>
        <taxon>Euteleostomi</taxon>
        <taxon>Actinopterygii</taxon>
        <taxon>Neopterygii</taxon>
        <taxon>Teleostei</taxon>
        <taxon>Neoteleostei</taxon>
        <taxon>Acanthomorphata</taxon>
        <taxon>Ovalentaria</taxon>
        <taxon>Atherinomorphae</taxon>
        <taxon>Beloniformes</taxon>
        <taxon>Adrianichthyidae</taxon>
        <taxon>Oryziinae</taxon>
        <taxon>Oryzias</taxon>
    </lineage>
</organism>
<dbReference type="Ensembl" id="ENSORLT00015023253.1">
    <property type="protein sequence ID" value="ENSORLP00015015375.1"/>
    <property type="gene ID" value="ENSORLG00015016275.1"/>
</dbReference>
<protein>
    <recommendedName>
        <fullName evidence="13">peptidylprolyl isomerase</fullName>
        <ecNumber evidence="13">5.2.1.8</ecNumber>
    </recommendedName>
</protein>
<sequence>MLLSVLSWWCSSLLVSVSGAGAPEAEMKMEVLHKPFICHRKSKNGDLLLLHHEAYFENGTLLLSSRTLGDKQPVWFTLGIREGIKGWDLGLRDMCAGEQRKLVIPPSLAYGEEGKGKIPPKTTLTFKIELVEIRNGPRSHESFQEMDLNDDWRLSKHEVKEYLKKEFERHGHPPNDTLHEEMANDIFTREDKNKDGFISSREFTYKHDEL</sequence>
<keyword evidence="9" id="KW-0325">Glycoprotein</keyword>
<reference evidence="17" key="4">
    <citation type="submission" date="2025-09" db="UniProtKB">
        <authorList>
            <consortium name="Ensembl"/>
        </authorList>
    </citation>
    <scope>IDENTIFICATION</scope>
    <source>
        <strain evidence="17">HSOK</strain>
    </source>
</reference>